<dbReference type="PANTHER" id="PTHR12424">
    <property type="entry name" value="TWEETY-RELATED"/>
    <property type="match status" value="1"/>
</dbReference>
<feature type="transmembrane region" description="Helical" evidence="14">
    <location>
        <begin position="236"/>
        <end position="265"/>
    </location>
</feature>
<keyword evidence="4" id="KW-1003">Cell membrane</keyword>
<evidence type="ECO:0000256" key="8">
    <source>
        <dbReference type="ARBA" id="ARBA00023136"/>
    </source>
</evidence>
<organism evidence="15 16">
    <name type="scientific">Triparma retinervis</name>
    <dbReference type="NCBI Taxonomy" id="2557542"/>
    <lineage>
        <taxon>Eukaryota</taxon>
        <taxon>Sar</taxon>
        <taxon>Stramenopiles</taxon>
        <taxon>Ochrophyta</taxon>
        <taxon>Bolidophyceae</taxon>
        <taxon>Parmales</taxon>
        <taxon>Triparmaceae</taxon>
        <taxon>Triparma</taxon>
    </lineage>
</organism>
<protein>
    <submittedName>
        <fullName evidence="15">Uncharacterized protein</fullName>
    </submittedName>
</protein>
<keyword evidence="6 14" id="KW-1133">Transmembrane helix</keyword>
<comment type="similarity">
    <text evidence="2">Belongs to the tweety family.</text>
</comment>
<name>A0A9W7AY84_9STRA</name>
<keyword evidence="7" id="KW-0406">Ion transport</keyword>
<dbReference type="GO" id="GO:0034707">
    <property type="term" value="C:chloride channel complex"/>
    <property type="evidence" value="ECO:0007669"/>
    <property type="project" value="UniProtKB-KW"/>
</dbReference>
<evidence type="ECO:0000256" key="11">
    <source>
        <dbReference type="ARBA" id="ARBA00023214"/>
    </source>
</evidence>
<keyword evidence="12" id="KW-0407">Ion channel</keyword>
<evidence type="ECO:0000256" key="5">
    <source>
        <dbReference type="ARBA" id="ARBA00022692"/>
    </source>
</evidence>
<reference evidence="15" key="1">
    <citation type="submission" date="2022-07" db="EMBL/GenBank/DDBJ databases">
        <title>Genome analysis of Parmales, a sister group of diatoms, reveals the evolutionary specialization of diatoms from phago-mixotrophs to photoautotrophs.</title>
        <authorList>
            <person name="Ban H."/>
            <person name="Sato S."/>
            <person name="Yoshikawa S."/>
            <person name="Kazumasa Y."/>
            <person name="Nakamura Y."/>
            <person name="Ichinomiya M."/>
            <person name="Saitoh K."/>
            <person name="Sato N."/>
            <person name="Blanc-Mathieu R."/>
            <person name="Endo H."/>
            <person name="Kuwata A."/>
            <person name="Ogata H."/>
        </authorList>
    </citation>
    <scope>NUCLEOTIDE SEQUENCE</scope>
</reference>
<dbReference type="EMBL" id="BRXZ01001656">
    <property type="protein sequence ID" value="GMH76105.1"/>
    <property type="molecule type" value="Genomic_DNA"/>
</dbReference>
<evidence type="ECO:0000256" key="9">
    <source>
        <dbReference type="ARBA" id="ARBA00023173"/>
    </source>
</evidence>
<dbReference type="GO" id="GO:0005886">
    <property type="term" value="C:plasma membrane"/>
    <property type="evidence" value="ECO:0007669"/>
    <property type="project" value="UniProtKB-SubCell"/>
</dbReference>
<evidence type="ECO:0000256" key="10">
    <source>
        <dbReference type="ARBA" id="ARBA00023180"/>
    </source>
</evidence>
<keyword evidence="10" id="KW-0325">Glycoprotein</keyword>
<proteinExistence type="inferred from homology"/>
<comment type="caution">
    <text evidence="15">The sequence shown here is derived from an EMBL/GenBank/DDBJ whole genome shotgun (WGS) entry which is preliminary data.</text>
</comment>
<keyword evidence="9" id="KW-0869">Chloride channel</keyword>
<keyword evidence="8 14" id="KW-0472">Membrane</keyword>
<evidence type="ECO:0000256" key="13">
    <source>
        <dbReference type="SAM" id="MobiDB-lite"/>
    </source>
</evidence>
<feature type="transmembrane region" description="Helical" evidence="14">
    <location>
        <begin position="42"/>
        <end position="67"/>
    </location>
</feature>
<dbReference type="PANTHER" id="PTHR12424:SF19">
    <property type="entry name" value="INTEGRASE ZINC-BINDING DOMAIN-CONTAINING PROTEIN"/>
    <property type="match status" value="1"/>
</dbReference>
<keyword evidence="11" id="KW-0868">Chloride</keyword>
<evidence type="ECO:0000256" key="14">
    <source>
        <dbReference type="SAM" id="Phobius"/>
    </source>
</evidence>
<evidence type="ECO:0000313" key="15">
    <source>
        <dbReference type="EMBL" id="GMH76105.1"/>
    </source>
</evidence>
<dbReference type="InterPro" id="IPR006990">
    <property type="entry name" value="Tweety"/>
</dbReference>
<sequence>MSNIQDYEPTKISSFINKISFRVVGSSELPTADSSTSDWPPYLLGAGSICFVVFIVFVVWGLGLCIAKCCTCKPPCSNTKGLRNVHDIWRVTKRLQLIRMVFFFATMISLTSVVLFIVQGSFGFLEAEENYVDNSERLKNLLTSMSRALNDVIKNTSTLFTNANEISTLSQTCGDAIGATIGGDISLPDTALGDAIASVGLADNSVLDVGNFNVNFVDFTGELTNTQEYVTQYSTWYAWVSFGVALFVGILILPFVIAVLFAVMGSVKPRLLRCSTGFLLIVLNVSAFVFALLNLIYGIIAVVSSDFCVDRGGPDQTLLDFLQTDNAEIVTYYDYYLKCQGTSFFEGDFNAAQNALSSAATSLRDFKADYAEGYQGVLDGQNVTVASALDEQCLPVFELTDTITNSSIPSVGLAVTSLGNLLDCNSLTPIYQGLVHDTTCKGFCDAFVWMWITSITLVFGVLLMNTFRRAMYDDIIGNADEAADLTLKESGMGYTTESESDSECHEPSPRLSGSSAPTYHKKSKPTTKSTRRSKR</sequence>
<accession>A0A9W7AY84</accession>
<evidence type="ECO:0000256" key="4">
    <source>
        <dbReference type="ARBA" id="ARBA00022475"/>
    </source>
</evidence>
<feature type="compositionally biased region" description="Basic residues" evidence="13">
    <location>
        <begin position="519"/>
        <end position="535"/>
    </location>
</feature>
<evidence type="ECO:0000256" key="2">
    <source>
        <dbReference type="ARBA" id="ARBA00009849"/>
    </source>
</evidence>
<feature type="transmembrane region" description="Helical" evidence="14">
    <location>
        <begin position="446"/>
        <end position="464"/>
    </location>
</feature>
<dbReference type="Proteomes" id="UP001165082">
    <property type="component" value="Unassembled WGS sequence"/>
</dbReference>
<evidence type="ECO:0000256" key="1">
    <source>
        <dbReference type="ARBA" id="ARBA00004651"/>
    </source>
</evidence>
<gene>
    <name evidence="15" type="ORF">TrRE_jg7746</name>
</gene>
<dbReference type="AlphaFoldDB" id="A0A9W7AY84"/>
<evidence type="ECO:0000256" key="3">
    <source>
        <dbReference type="ARBA" id="ARBA00022448"/>
    </source>
</evidence>
<comment type="subcellular location">
    <subcellularLocation>
        <location evidence="1">Cell membrane</location>
        <topology evidence="1">Multi-pass membrane protein</topology>
    </subcellularLocation>
</comment>
<keyword evidence="3" id="KW-0813">Transport</keyword>
<dbReference type="OrthoDB" id="196399at2759"/>
<feature type="region of interest" description="Disordered" evidence="13">
    <location>
        <begin position="490"/>
        <end position="535"/>
    </location>
</feature>
<keyword evidence="16" id="KW-1185">Reference proteome</keyword>
<evidence type="ECO:0000256" key="7">
    <source>
        <dbReference type="ARBA" id="ARBA00023065"/>
    </source>
</evidence>
<keyword evidence="5 14" id="KW-0812">Transmembrane</keyword>
<evidence type="ECO:0000313" key="16">
    <source>
        <dbReference type="Proteomes" id="UP001165082"/>
    </source>
</evidence>
<evidence type="ECO:0000256" key="6">
    <source>
        <dbReference type="ARBA" id="ARBA00022989"/>
    </source>
</evidence>
<dbReference type="GO" id="GO:0005254">
    <property type="term" value="F:chloride channel activity"/>
    <property type="evidence" value="ECO:0007669"/>
    <property type="project" value="UniProtKB-KW"/>
</dbReference>
<feature type="transmembrane region" description="Helical" evidence="14">
    <location>
        <begin position="97"/>
        <end position="118"/>
    </location>
</feature>
<feature type="transmembrane region" description="Helical" evidence="14">
    <location>
        <begin position="277"/>
        <end position="300"/>
    </location>
</feature>
<evidence type="ECO:0000256" key="12">
    <source>
        <dbReference type="ARBA" id="ARBA00023303"/>
    </source>
</evidence>